<accession>A0ABW5WDZ0</accession>
<dbReference type="Pfam" id="PF04542">
    <property type="entry name" value="Sigma70_r2"/>
    <property type="match status" value="1"/>
</dbReference>
<dbReference type="InterPro" id="IPR014284">
    <property type="entry name" value="RNA_pol_sigma-70_dom"/>
</dbReference>
<dbReference type="InterPro" id="IPR013325">
    <property type="entry name" value="RNA_pol_sigma_r2"/>
</dbReference>
<dbReference type="SUPFAM" id="SSF88659">
    <property type="entry name" value="Sigma3 and sigma4 domains of RNA polymerase sigma factors"/>
    <property type="match status" value="1"/>
</dbReference>
<keyword evidence="3" id="KW-0731">Sigma factor</keyword>
<dbReference type="PANTHER" id="PTHR43133">
    <property type="entry name" value="RNA POLYMERASE ECF-TYPE SIGMA FACTO"/>
    <property type="match status" value="1"/>
</dbReference>
<dbReference type="InterPro" id="IPR027383">
    <property type="entry name" value="Znf_put"/>
</dbReference>
<evidence type="ECO:0000259" key="7">
    <source>
        <dbReference type="Pfam" id="PF04542"/>
    </source>
</evidence>
<evidence type="ECO:0000256" key="3">
    <source>
        <dbReference type="ARBA" id="ARBA00023082"/>
    </source>
</evidence>
<feature type="compositionally biased region" description="Gly residues" evidence="6">
    <location>
        <begin position="450"/>
        <end position="465"/>
    </location>
</feature>
<dbReference type="SUPFAM" id="SSF88946">
    <property type="entry name" value="Sigma2 domain of RNA polymerase sigma factors"/>
    <property type="match status" value="1"/>
</dbReference>
<dbReference type="Gene3D" id="1.10.10.1320">
    <property type="entry name" value="Anti-sigma factor, zinc-finger domain"/>
    <property type="match status" value="1"/>
</dbReference>
<dbReference type="Gene3D" id="1.10.10.10">
    <property type="entry name" value="Winged helix-like DNA-binding domain superfamily/Winged helix DNA-binding domain"/>
    <property type="match status" value="1"/>
</dbReference>
<dbReference type="InterPro" id="IPR041916">
    <property type="entry name" value="Anti_sigma_zinc_sf"/>
</dbReference>
<reference evidence="10" key="1">
    <citation type="journal article" date="2019" name="Int. J. Syst. Evol. Microbiol.">
        <title>The Global Catalogue of Microorganisms (GCM) 10K type strain sequencing project: providing services to taxonomists for standard genome sequencing and annotation.</title>
        <authorList>
            <consortium name="The Broad Institute Genomics Platform"/>
            <consortium name="The Broad Institute Genome Sequencing Center for Infectious Disease"/>
            <person name="Wu L."/>
            <person name="Ma J."/>
        </authorList>
    </citation>
    <scope>NUCLEOTIDE SEQUENCE [LARGE SCALE GENOMIC DNA]</scope>
    <source>
        <strain evidence="10">IBRC-M 10906</strain>
    </source>
</reference>
<name>A0ABW5WDZ0_9PSEU</name>
<evidence type="ECO:0000256" key="4">
    <source>
        <dbReference type="ARBA" id="ARBA00023125"/>
    </source>
</evidence>
<feature type="region of interest" description="Disordered" evidence="6">
    <location>
        <begin position="338"/>
        <end position="400"/>
    </location>
</feature>
<feature type="compositionally biased region" description="Pro residues" evidence="6">
    <location>
        <begin position="338"/>
        <end position="396"/>
    </location>
</feature>
<dbReference type="PANTHER" id="PTHR43133:SF8">
    <property type="entry name" value="RNA POLYMERASE SIGMA FACTOR HI_1459-RELATED"/>
    <property type="match status" value="1"/>
</dbReference>
<dbReference type="InterPro" id="IPR013324">
    <property type="entry name" value="RNA_pol_sigma_r3/r4-like"/>
</dbReference>
<feature type="domain" description="RNA polymerase sigma-70 region 2" evidence="7">
    <location>
        <begin position="31"/>
        <end position="99"/>
    </location>
</feature>
<evidence type="ECO:0000256" key="1">
    <source>
        <dbReference type="ARBA" id="ARBA00010641"/>
    </source>
</evidence>
<feature type="compositionally biased region" description="Low complexity" evidence="6">
    <location>
        <begin position="675"/>
        <end position="689"/>
    </location>
</feature>
<feature type="domain" description="Putative zinc-finger" evidence="8">
    <location>
        <begin position="201"/>
        <end position="235"/>
    </location>
</feature>
<proteinExistence type="inferred from homology"/>
<comment type="caution">
    <text evidence="9">The sequence shown here is derived from an EMBL/GenBank/DDBJ whole genome shotgun (WGS) entry which is preliminary data.</text>
</comment>
<organism evidence="9 10">
    <name type="scientific">Prauserella oleivorans</name>
    <dbReference type="NCBI Taxonomy" id="1478153"/>
    <lineage>
        <taxon>Bacteria</taxon>
        <taxon>Bacillati</taxon>
        <taxon>Actinomycetota</taxon>
        <taxon>Actinomycetes</taxon>
        <taxon>Pseudonocardiales</taxon>
        <taxon>Pseudonocardiaceae</taxon>
        <taxon>Prauserella</taxon>
    </lineage>
</organism>
<keyword evidence="2" id="KW-0805">Transcription regulation</keyword>
<keyword evidence="5" id="KW-0804">Transcription</keyword>
<dbReference type="Pfam" id="PF13490">
    <property type="entry name" value="zf-HC2"/>
    <property type="match status" value="1"/>
</dbReference>
<evidence type="ECO:0000259" key="8">
    <source>
        <dbReference type="Pfam" id="PF13490"/>
    </source>
</evidence>
<feature type="compositionally biased region" description="Polar residues" evidence="6">
    <location>
        <begin position="690"/>
        <end position="699"/>
    </location>
</feature>
<comment type="similarity">
    <text evidence="1">Belongs to the sigma-70 factor family. ECF subfamily.</text>
</comment>
<dbReference type="Proteomes" id="UP001597478">
    <property type="component" value="Unassembled WGS sequence"/>
</dbReference>
<evidence type="ECO:0000313" key="9">
    <source>
        <dbReference type="EMBL" id="MFD2801750.1"/>
    </source>
</evidence>
<gene>
    <name evidence="9" type="ORF">ACFS2C_20375</name>
</gene>
<evidence type="ECO:0000313" key="10">
    <source>
        <dbReference type="Proteomes" id="UP001597478"/>
    </source>
</evidence>
<dbReference type="NCBIfam" id="TIGR02937">
    <property type="entry name" value="sigma70-ECF"/>
    <property type="match status" value="1"/>
</dbReference>
<dbReference type="Gene3D" id="1.10.1740.10">
    <property type="match status" value="1"/>
</dbReference>
<sequence length="769" mass="77609">MTTAPADPQGMSDAELIASVRAGKLECYGTLYERHVAAAYNLARQLARTPMEADDLVSEAFSKVLDTLRGGKGPDSAFRAYLLTAVRHGAYDKTRKDKRVDLAEDMTAVGGAGAEALTVPFSDTAVAGLERTLAAKAFARLPERWQAVLWHTEIEQQSPAEVAPLLGLTPNGVSALAYRAREGLRQAYLQVHLAEVSASRCRATADRLGAWTRDGLSKRERAQVEQHLDECDDCQALAAELADVNGALRAVVAPLVLGGGVLGYLALSGAGKAGAATAVGAGAAAGSAGGAANAAASAPRQFVGVAASGVAMAAAVAVALTAGGGTPHIPVAVAPAPPAAQAPAVPGPAAPVPAPPAPQPAPPAPAPAPAPAPGPQPAPAPAPEPPAAPAPAPAPAPANVTAEAPADGVALEAGGDPVELPITVRNDGGTTSDPVTVTLNLPDGVTALGAAGGGGSAPTGGGGAPAGAARQAGPSERIDCPGGSGTVTCATSEGLAPGESATLVFRLRALPHAQSAEITGSINSGSPVEVSLRVPVSVAPAPEDDITLVLDRHFGHSVVVTVRNNGETTGTATLRSDRWAHAVWLDRRLDCGHGLGTPLSCETTEPLEPGESVRVFVVVPARPGQAQDVTFTATLGDASDSGTVRFPCWPLCLPEEDDEPDVPPIVPPTTGGGTPTTTAPAGTTPSEPSDTATPSTGRPSTEHPPTQRPWGEWPRPEPGSVVPTPTAPGVFRPEPPHRPAPPTVTEPSRTRPNPPWHHPGRGHGAPRFD</sequence>
<dbReference type="EMBL" id="JBHUOF010000034">
    <property type="protein sequence ID" value="MFD2801750.1"/>
    <property type="molecule type" value="Genomic_DNA"/>
</dbReference>
<evidence type="ECO:0000256" key="2">
    <source>
        <dbReference type="ARBA" id="ARBA00023015"/>
    </source>
</evidence>
<dbReference type="InterPro" id="IPR039425">
    <property type="entry name" value="RNA_pol_sigma-70-like"/>
</dbReference>
<dbReference type="InterPro" id="IPR036388">
    <property type="entry name" value="WH-like_DNA-bd_sf"/>
</dbReference>
<feature type="region of interest" description="Disordered" evidence="6">
    <location>
        <begin position="450"/>
        <end position="485"/>
    </location>
</feature>
<keyword evidence="10" id="KW-1185">Reference proteome</keyword>
<dbReference type="InterPro" id="IPR007627">
    <property type="entry name" value="RNA_pol_sigma70_r2"/>
</dbReference>
<evidence type="ECO:0000256" key="5">
    <source>
        <dbReference type="ARBA" id="ARBA00023163"/>
    </source>
</evidence>
<protein>
    <submittedName>
        <fullName evidence="9">Sigma-70 family RNA polymerase sigma factor</fullName>
    </submittedName>
</protein>
<keyword evidence="4" id="KW-0238">DNA-binding</keyword>
<evidence type="ECO:0000256" key="6">
    <source>
        <dbReference type="SAM" id="MobiDB-lite"/>
    </source>
</evidence>
<feature type="region of interest" description="Disordered" evidence="6">
    <location>
        <begin position="650"/>
        <end position="769"/>
    </location>
</feature>
<dbReference type="RefSeq" id="WP_377393062.1">
    <property type="nucleotide sequence ID" value="NZ_JBHSAN010000035.1"/>
</dbReference>